<evidence type="ECO:0000313" key="2">
    <source>
        <dbReference type="EMBL" id="AIQ68658.1"/>
    </source>
</evidence>
<dbReference type="RefSeq" id="WP_025704160.1">
    <property type="nucleotide sequence ID" value="NZ_CP009287.1"/>
</dbReference>
<reference evidence="2 3" key="1">
    <citation type="submission" date="2014-08" db="EMBL/GenBank/DDBJ databases">
        <title>Comparative genomics of the Paenibacillus odorifer group.</title>
        <authorList>
            <person name="den Bakker H.C."/>
            <person name="Tsai Y.-C."/>
            <person name="Martin N."/>
            <person name="Korlach J."/>
            <person name="Wiedmann M."/>
        </authorList>
    </citation>
    <scope>NUCLEOTIDE SEQUENCE [LARGE SCALE GENOMIC DNA]</scope>
    <source>
        <strain evidence="2 3">DSM 15220</strain>
    </source>
</reference>
<dbReference type="PANTHER" id="PTHR10928:SF2">
    <property type="entry name" value="SUPPRESSOR OF FUSED HOMOLOG"/>
    <property type="match status" value="1"/>
</dbReference>
<dbReference type="EMBL" id="CP009287">
    <property type="protein sequence ID" value="AIQ68658.1"/>
    <property type="molecule type" value="Genomic_DNA"/>
</dbReference>
<dbReference type="GO" id="GO:0005737">
    <property type="term" value="C:cytoplasm"/>
    <property type="evidence" value="ECO:0007669"/>
    <property type="project" value="TreeGrafter"/>
</dbReference>
<dbReference type="PIRSF" id="PIRSF038192">
    <property type="entry name" value="Txn_reg_BtrU_prd"/>
    <property type="match status" value="1"/>
</dbReference>
<sequence>MSEEELNADGWAAIDEALEQLYGEQEQKHYGTAIPYMLGGPDPLNGISVYEVREPLPHWHFITYGFSELYEKESEDPEHSGYGFELTFRLFKSAAEDEPPAWALNLLQNLGRYVFNSGNVFRSGDYMDANGPIALEADTPLTALAFIADPLLPAIDTPNGRVEFIQLAGITNDELLAMQVWNTLGVLAEMKEHLPLYMTDLQRDSLLKLPAIAEAVRLGSESEGSNTGALYVDQLAWENPADDSVHTLQLGAKQAEIVGKLLRGRLLKGRTLTLAGPEISVSFETGDAPGFEIRGELIILKLDEAAGTALSEIFRPSAGLYSLPGWPELAVRIVPTHITDNEGTIVKTIG</sequence>
<keyword evidence="3" id="KW-1185">Reference proteome</keyword>
<dbReference type="SUPFAM" id="SSF103359">
    <property type="entry name" value="Suppressor of Fused, N-terminal domain"/>
    <property type="match status" value="1"/>
</dbReference>
<proteinExistence type="predicted"/>
<dbReference type="InterPro" id="IPR017429">
    <property type="entry name" value="Suppressor_of_fused_bac"/>
</dbReference>
<dbReference type="eggNOG" id="ENOG502Z7T1">
    <property type="taxonomic scope" value="Bacteria"/>
</dbReference>
<dbReference type="Proteomes" id="UP000029500">
    <property type="component" value="Chromosome"/>
</dbReference>
<dbReference type="InterPro" id="IPR007768">
    <property type="entry name" value="Suppressor_of_fused"/>
</dbReference>
<dbReference type="InterPro" id="IPR037181">
    <property type="entry name" value="SUFU_N"/>
</dbReference>
<dbReference type="PANTHER" id="PTHR10928">
    <property type="entry name" value="SUPPRESSOR OF FUSED"/>
    <property type="match status" value="1"/>
</dbReference>
<dbReference type="STRING" id="189425.PGRAT_14290"/>
<evidence type="ECO:0000313" key="3">
    <source>
        <dbReference type="Proteomes" id="UP000029500"/>
    </source>
</evidence>
<dbReference type="Pfam" id="PF05076">
    <property type="entry name" value="SUFU"/>
    <property type="match status" value="1"/>
</dbReference>
<dbReference type="InterPro" id="IPR020941">
    <property type="entry name" value="SUFU-like_domain"/>
</dbReference>
<organism evidence="2 3">
    <name type="scientific">Paenibacillus graminis</name>
    <dbReference type="NCBI Taxonomy" id="189425"/>
    <lineage>
        <taxon>Bacteria</taxon>
        <taxon>Bacillati</taxon>
        <taxon>Bacillota</taxon>
        <taxon>Bacilli</taxon>
        <taxon>Bacillales</taxon>
        <taxon>Paenibacillaceae</taxon>
        <taxon>Paenibacillus</taxon>
    </lineage>
</organism>
<feature type="domain" description="Suppressor of fused-like" evidence="1">
    <location>
        <begin position="40"/>
        <end position="203"/>
    </location>
</feature>
<dbReference type="KEGG" id="pgm:PGRAT_14290"/>
<name>A0A089MAZ4_9BACL</name>
<dbReference type="OrthoDB" id="9023549at2"/>
<dbReference type="AlphaFoldDB" id="A0A089MAZ4"/>
<accession>A0A089MAZ4</accession>
<gene>
    <name evidence="2" type="ORF">PGRAT_14290</name>
</gene>
<evidence type="ECO:0000259" key="1">
    <source>
        <dbReference type="Pfam" id="PF05076"/>
    </source>
</evidence>
<dbReference type="HOGENOM" id="CLU_033906_0_0_9"/>
<protein>
    <submittedName>
        <fullName evidence="2">Branched-chain alpha-keto acid dehydrogenase subunit E2</fullName>
    </submittedName>
</protein>